<evidence type="ECO:0000256" key="16">
    <source>
        <dbReference type="ARBA" id="ARBA00023221"/>
    </source>
</evidence>
<dbReference type="GO" id="GO:0004631">
    <property type="term" value="F:phosphomevalonate kinase activity"/>
    <property type="evidence" value="ECO:0007669"/>
    <property type="project" value="UniProtKB-EC"/>
</dbReference>
<dbReference type="Proteomes" id="UP001249851">
    <property type="component" value="Unassembled WGS sequence"/>
</dbReference>
<dbReference type="Gene3D" id="3.40.50.300">
    <property type="entry name" value="P-loop containing nucleotide triphosphate hydrolases"/>
    <property type="match status" value="1"/>
</dbReference>
<comment type="caution">
    <text evidence="19">The sequence shown here is derived from an EMBL/GenBank/DDBJ whole genome shotgun (WGS) entry which is preliminary data.</text>
</comment>
<organism evidence="19 20">
    <name type="scientific">Acropora cervicornis</name>
    <name type="common">Staghorn coral</name>
    <dbReference type="NCBI Taxonomy" id="6130"/>
    <lineage>
        <taxon>Eukaryota</taxon>
        <taxon>Metazoa</taxon>
        <taxon>Cnidaria</taxon>
        <taxon>Anthozoa</taxon>
        <taxon>Hexacorallia</taxon>
        <taxon>Scleractinia</taxon>
        <taxon>Astrocoeniina</taxon>
        <taxon>Acroporidae</taxon>
        <taxon>Acropora</taxon>
    </lineage>
</organism>
<sequence>MADYDEHLQRPKVVFVFSGKRKSGKDFVAKKLEESLGCDKCVTIRLSGPLKHEYARQNGLDFHRLLDSSTYKERFRQDMIRWGEEKRIVDPSFFCQLAIKMMISESCNKNYRVWIISDARRKTDVQFFKENYHKVVNVRITASERTRESRGWIFTSGVDDAESECGLDEEEFDVVIQNDGDEERLNYHVMCLQNYVCPP</sequence>
<dbReference type="FunFam" id="3.40.50.300:FF:001026">
    <property type="entry name" value="Phosphomevalonate kinase"/>
    <property type="match status" value="1"/>
</dbReference>
<keyword evidence="7" id="KW-0808">Transferase</keyword>
<evidence type="ECO:0000256" key="13">
    <source>
        <dbReference type="ARBA" id="ARBA00023011"/>
    </source>
</evidence>
<proteinExistence type="predicted"/>
<evidence type="ECO:0000256" key="14">
    <source>
        <dbReference type="ARBA" id="ARBA00023098"/>
    </source>
</evidence>
<evidence type="ECO:0000256" key="11">
    <source>
        <dbReference type="ARBA" id="ARBA00022840"/>
    </source>
</evidence>
<dbReference type="InterPro" id="IPR005919">
    <property type="entry name" value="Pmev_kin_anim"/>
</dbReference>
<dbReference type="EMBL" id="JARQWQ010000034">
    <property type="protein sequence ID" value="KAK2560989.1"/>
    <property type="molecule type" value="Genomic_DNA"/>
</dbReference>
<dbReference type="NCBIfam" id="TIGR01223">
    <property type="entry name" value="Pmev_kin_anim"/>
    <property type="match status" value="1"/>
</dbReference>
<keyword evidence="14" id="KW-0443">Lipid metabolism</keyword>
<evidence type="ECO:0000313" key="19">
    <source>
        <dbReference type="EMBL" id="KAK2560989.1"/>
    </source>
</evidence>
<dbReference type="GO" id="GO:0005524">
    <property type="term" value="F:ATP binding"/>
    <property type="evidence" value="ECO:0007669"/>
    <property type="project" value="UniProtKB-KW"/>
</dbReference>
<keyword evidence="6" id="KW-0153">Cholesterol metabolism</keyword>
<evidence type="ECO:0000256" key="17">
    <source>
        <dbReference type="ARBA" id="ARBA00034549"/>
    </source>
</evidence>
<keyword evidence="11 18" id="KW-0067">ATP-binding</keyword>
<evidence type="ECO:0000256" key="8">
    <source>
        <dbReference type="ARBA" id="ARBA00022741"/>
    </source>
</evidence>
<feature type="binding site" evidence="18">
    <location>
        <position position="178"/>
    </location>
    <ligand>
        <name>substrate</name>
    </ligand>
</feature>
<keyword evidence="8 18" id="KW-0547">Nucleotide-binding</keyword>
<evidence type="ECO:0000256" key="2">
    <source>
        <dbReference type="ARBA" id="ARBA00005017"/>
    </source>
</evidence>
<keyword evidence="4" id="KW-0963">Cytoplasm</keyword>
<accession>A0AAD9V4I5</accession>
<evidence type="ECO:0000256" key="1">
    <source>
        <dbReference type="ARBA" id="ARBA00004514"/>
    </source>
</evidence>
<protein>
    <recommendedName>
        <fullName evidence="17">Phosphomevalonate kinase</fullName>
        <ecNumber evidence="3">2.7.4.2</ecNumber>
    </recommendedName>
</protein>
<keyword evidence="12" id="KW-0752">Steroid biosynthesis</keyword>
<comment type="subcellular location">
    <subcellularLocation>
        <location evidence="1">Cytoplasm</location>
        <location evidence="1">Cytosol</location>
    </subcellularLocation>
</comment>
<feature type="binding site" evidence="18">
    <location>
        <position position="150"/>
    </location>
    <ligand>
        <name>ATP</name>
        <dbReference type="ChEBI" id="CHEBI:30616"/>
    </ligand>
</feature>
<name>A0AAD9V4I5_ACRCE</name>
<evidence type="ECO:0000256" key="9">
    <source>
        <dbReference type="ARBA" id="ARBA00022777"/>
    </source>
</evidence>
<keyword evidence="15" id="KW-1207">Sterol metabolism</keyword>
<gene>
    <name evidence="19" type="ORF">P5673_016115</name>
</gene>
<dbReference type="PANTHER" id="PTHR13101:SF1">
    <property type="entry name" value="PHOSPHOMEVALONATE KINASE"/>
    <property type="match status" value="1"/>
</dbReference>
<evidence type="ECO:0000313" key="20">
    <source>
        <dbReference type="Proteomes" id="UP001249851"/>
    </source>
</evidence>
<keyword evidence="20" id="KW-1185">Reference proteome</keyword>
<comment type="pathway">
    <text evidence="2">Isoprenoid biosynthesis; isopentenyl diphosphate biosynthesis via mevalonate pathway; isopentenyl diphosphate from (R)-mevalonate: step 2/3.</text>
</comment>
<evidence type="ECO:0000256" key="12">
    <source>
        <dbReference type="ARBA" id="ARBA00022955"/>
    </source>
</evidence>
<feature type="binding site" evidence="18">
    <location>
        <begin position="20"/>
        <end position="26"/>
    </location>
    <ligand>
        <name>ATP</name>
        <dbReference type="ChEBI" id="CHEBI:30616"/>
    </ligand>
</feature>
<keyword evidence="5" id="KW-0444">Lipid biosynthesis</keyword>
<keyword evidence="16" id="KW-0753">Steroid metabolism</keyword>
<reference evidence="19" key="1">
    <citation type="journal article" date="2023" name="G3 (Bethesda)">
        <title>Whole genome assembly and annotation of the endangered Caribbean coral Acropora cervicornis.</title>
        <authorList>
            <person name="Selwyn J.D."/>
            <person name="Vollmer S.V."/>
        </authorList>
    </citation>
    <scope>NUCLEOTIDE SEQUENCE</scope>
    <source>
        <strain evidence="19">K2</strain>
    </source>
</reference>
<keyword evidence="9 19" id="KW-0418">Kinase</keyword>
<evidence type="ECO:0000256" key="4">
    <source>
        <dbReference type="ARBA" id="ARBA00022490"/>
    </source>
</evidence>
<dbReference type="PIRSF" id="PIRSF036639">
    <property type="entry name" value="PMK_anim"/>
    <property type="match status" value="1"/>
</dbReference>
<dbReference type="SUPFAM" id="SSF52540">
    <property type="entry name" value="P-loop containing nucleoside triphosphate hydrolases"/>
    <property type="match status" value="1"/>
</dbReference>
<dbReference type="GO" id="GO:0019287">
    <property type="term" value="P:isopentenyl diphosphate biosynthetic process, mevalonate pathway"/>
    <property type="evidence" value="ECO:0007669"/>
    <property type="project" value="TreeGrafter"/>
</dbReference>
<dbReference type="AlphaFoldDB" id="A0AAD9V4I5"/>
<evidence type="ECO:0000256" key="18">
    <source>
        <dbReference type="PIRSR" id="PIRSR036639-1"/>
    </source>
</evidence>
<dbReference type="GO" id="GO:0006695">
    <property type="term" value="P:cholesterol biosynthetic process"/>
    <property type="evidence" value="ECO:0007669"/>
    <property type="project" value="UniProtKB-KW"/>
</dbReference>
<evidence type="ECO:0000256" key="7">
    <source>
        <dbReference type="ARBA" id="ARBA00022679"/>
    </source>
</evidence>
<evidence type="ECO:0000256" key="15">
    <source>
        <dbReference type="ARBA" id="ARBA00023166"/>
    </source>
</evidence>
<evidence type="ECO:0000256" key="10">
    <source>
        <dbReference type="ARBA" id="ARBA00022778"/>
    </source>
</evidence>
<dbReference type="EC" id="2.7.4.2" evidence="3"/>
<dbReference type="PANTHER" id="PTHR13101">
    <property type="entry name" value="PHOSPHOMEVALONATE KINASE"/>
    <property type="match status" value="1"/>
</dbReference>
<keyword evidence="10" id="KW-0152">Cholesterol biosynthesis</keyword>
<evidence type="ECO:0000256" key="6">
    <source>
        <dbReference type="ARBA" id="ARBA00022548"/>
    </source>
</evidence>
<evidence type="ECO:0000256" key="3">
    <source>
        <dbReference type="ARBA" id="ARBA00012958"/>
    </source>
</evidence>
<keyword evidence="13" id="KW-0756">Sterol biosynthesis</keyword>
<evidence type="ECO:0000256" key="5">
    <source>
        <dbReference type="ARBA" id="ARBA00022516"/>
    </source>
</evidence>
<dbReference type="GO" id="GO:0005829">
    <property type="term" value="C:cytosol"/>
    <property type="evidence" value="ECO:0007669"/>
    <property type="project" value="UniProtKB-SubCell"/>
</dbReference>
<reference evidence="19" key="2">
    <citation type="journal article" date="2023" name="Science">
        <title>Genomic signatures of disease resistance in endangered staghorn corals.</title>
        <authorList>
            <person name="Vollmer S.V."/>
            <person name="Selwyn J.D."/>
            <person name="Despard B.A."/>
            <person name="Roesel C.L."/>
        </authorList>
    </citation>
    <scope>NUCLEOTIDE SEQUENCE</scope>
    <source>
        <strain evidence="19">K2</strain>
    </source>
</reference>
<dbReference type="InterPro" id="IPR027417">
    <property type="entry name" value="P-loop_NTPase"/>
</dbReference>
<dbReference type="Pfam" id="PF04275">
    <property type="entry name" value="P-mevalo_kinase"/>
    <property type="match status" value="1"/>
</dbReference>